<sequence length="133" mass="15358">MDAEETVAVYEKAVEATPCIYRRVSPHLGFLVQSIASENGFLAGYRRRVTALWVPFKQAPRHTKSLQYGQKLQRGLREDIVLNERLKESGKQSRAHQNFRRRQYCVGPPGRRRSKGLRNASEEKLAKYSRVVQ</sequence>
<organism evidence="2 3">
    <name type="scientific">Eumeta variegata</name>
    <name type="common">Bagworm moth</name>
    <name type="synonym">Eumeta japonica</name>
    <dbReference type="NCBI Taxonomy" id="151549"/>
    <lineage>
        <taxon>Eukaryota</taxon>
        <taxon>Metazoa</taxon>
        <taxon>Ecdysozoa</taxon>
        <taxon>Arthropoda</taxon>
        <taxon>Hexapoda</taxon>
        <taxon>Insecta</taxon>
        <taxon>Pterygota</taxon>
        <taxon>Neoptera</taxon>
        <taxon>Endopterygota</taxon>
        <taxon>Lepidoptera</taxon>
        <taxon>Glossata</taxon>
        <taxon>Ditrysia</taxon>
        <taxon>Tineoidea</taxon>
        <taxon>Psychidae</taxon>
        <taxon>Oiketicinae</taxon>
        <taxon>Eumeta</taxon>
    </lineage>
</organism>
<protein>
    <submittedName>
        <fullName evidence="2">Uncharacterized protein</fullName>
    </submittedName>
</protein>
<dbReference type="Proteomes" id="UP000299102">
    <property type="component" value="Unassembled WGS sequence"/>
</dbReference>
<reference evidence="2 3" key="1">
    <citation type="journal article" date="2019" name="Commun. Biol.">
        <title>The bagworm genome reveals a unique fibroin gene that provides high tensile strength.</title>
        <authorList>
            <person name="Kono N."/>
            <person name="Nakamura H."/>
            <person name="Ohtoshi R."/>
            <person name="Tomita M."/>
            <person name="Numata K."/>
            <person name="Arakawa K."/>
        </authorList>
    </citation>
    <scope>NUCLEOTIDE SEQUENCE [LARGE SCALE GENOMIC DNA]</scope>
</reference>
<dbReference type="EMBL" id="BGZK01000490">
    <property type="protein sequence ID" value="GBP46848.1"/>
    <property type="molecule type" value="Genomic_DNA"/>
</dbReference>
<accession>A0A4C1W666</accession>
<dbReference type="AlphaFoldDB" id="A0A4C1W666"/>
<comment type="caution">
    <text evidence="2">The sequence shown here is derived from an EMBL/GenBank/DDBJ whole genome shotgun (WGS) entry which is preliminary data.</text>
</comment>
<gene>
    <name evidence="2" type="ORF">EVAR_78548_1</name>
</gene>
<feature type="compositionally biased region" description="Basic residues" evidence="1">
    <location>
        <begin position="93"/>
        <end position="103"/>
    </location>
</feature>
<name>A0A4C1W666_EUMVA</name>
<keyword evidence="3" id="KW-1185">Reference proteome</keyword>
<evidence type="ECO:0000256" key="1">
    <source>
        <dbReference type="SAM" id="MobiDB-lite"/>
    </source>
</evidence>
<proteinExistence type="predicted"/>
<feature type="region of interest" description="Disordered" evidence="1">
    <location>
        <begin position="87"/>
        <end position="120"/>
    </location>
</feature>
<evidence type="ECO:0000313" key="3">
    <source>
        <dbReference type="Proteomes" id="UP000299102"/>
    </source>
</evidence>
<evidence type="ECO:0000313" key="2">
    <source>
        <dbReference type="EMBL" id="GBP46848.1"/>
    </source>
</evidence>